<reference evidence="3 4" key="1">
    <citation type="submission" date="2020-07" db="EMBL/GenBank/DDBJ databases">
        <title>Taxonomic revisions and descriptions of new bacterial species based on genomic comparisons in the high-G+C-content subgroup of the family Alcaligenaceae.</title>
        <authorList>
            <person name="Szabo A."/>
            <person name="Felfoldi T."/>
        </authorList>
    </citation>
    <scope>NUCLEOTIDE SEQUENCE [LARGE SCALE GENOMIC DNA]</scope>
    <source>
        <strain evidence="3 4">DSM 25264</strain>
    </source>
</reference>
<keyword evidence="4" id="KW-1185">Reference proteome</keyword>
<evidence type="ECO:0000259" key="2">
    <source>
        <dbReference type="PROSITE" id="PS50943"/>
    </source>
</evidence>
<organism evidence="3 4">
    <name type="scientific">Allopusillimonas soli</name>
    <dbReference type="NCBI Taxonomy" id="659016"/>
    <lineage>
        <taxon>Bacteria</taxon>
        <taxon>Pseudomonadati</taxon>
        <taxon>Pseudomonadota</taxon>
        <taxon>Betaproteobacteria</taxon>
        <taxon>Burkholderiales</taxon>
        <taxon>Alcaligenaceae</taxon>
        <taxon>Allopusillimonas</taxon>
    </lineage>
</organism>
<dbReference type="CDD" id="cd02209">
    <property type="entry name" value="cupin_XRE_C"/>
    <property type="match status" value="1"/>
</dbReference>
<dbReference type="PROSITE" id="PS50943">
    <property type="entry name" value="HTH_CROC1"/>
    <property type="match status" value="1"/>
</dbReference>
<dbReference type="Gene3D" id="2.60.120.10">
    <property type="entry name" value="Jelly Rolls"/>
    <property type="match status" value="1"/>
</dbReference>
<evidence type="ECO:0000256" key="1">
    <source>
        <dbReference type="ARBA" id="ARBA00023125"/>
    </source>
</evidence>
<dbReference type="Proteomes" id="UP000580517">
    <property type="component" value="Unassembled WGS sequence"/>
</dbReference>
<evidence type="ECO:0000313" key="3">
    <source>
        <dbReference type="EMBL" id="NYT37664.1"/>
    </source>
</evidence>
<dbReference type="SUPFAM" id="SSF51182">
    <property type="entry name" value="RmlC-like cupins"/>
    <property type="match status" value="1"/>
</dbReference>
<proteinExistence type="predicted"/>
<dbReference type="InterPro" id="IPR011051">
    <property type="entry name" value="RmlC_Cupin_sf"/>
</dbReference>
<dbReference type="Pfam" id="PF07883">
    <property type="entry name" value="Cupin_2"/>
    <property type="match status" value="1"/>
</dbReference>
<dbReference type="InterPro" id="IPR010982">
    <property type="entry name" value="Lambda_DNA-bd_dom_sf"/>
</dbReference>
<dbReference type="InterPro" id="IPR050807">
    <property type="entry name" value="TransReg_Diox_bact_type"/>
</dbReference>
<name>A0A853FAD3_9BURK</name>
<dbReference type="GO" id="GO:0003700">
    <property type="term" value="F:DNA-binding transcription factor activity"/>
    <property type="evidence" value="ECO:0007669"/>
    <property type="project" value="TreeGrafter"/>
</dbReference>
<dbReference type="SUPFAM" id="SSF47413">
    <property type="entry name" value="lambda repressor-like DNA-binding domains"/>
    <property type="match status" value="1"/>
</dbReference>
<dbReference type="EMBL" id="JACCEW010000003">
    <property type="protein sequence ID" value="NYT37664.1"/>
    <property type="molecule type" value="Genomic_DNA"/>
</dbReference>
<dbReference type="InterPro" id="IPR001387">
    <property type="entry name" value="Cro/C1-type_HTH"/>
</dbReference>
<dbReference type="RefSeq" id="WP_129969216.1">
    <property type="nucleotide sequence ID" value="NZ_JACCEW010000003.1"/>
</dbReference>
<evidence type="ECO:0000313" key="4">
    <source>
        <dbReference type="Proteomes" id="UP000580517"/>
    </source>
</evidence>
<dbReference type="AlphaFoldDB" id="A0A853FAD3"/>
<dbReference type="SMART" id="SM00530">
    <property type="entry name" value="HTH_XRE"/>
    <property type="match status" value="1"/>
</dbReference>
<dbReference type="InterPro" id="IPR013096">
    <property type="entry name" value="Cupin_2"/>
</dbReference>
<accession>A0A853FAD3</accession>
<dbReference type="PANTHER" id="PTHR46797:SF20">
    <property type="entry name" value="BLR4304 PROTEIN"/>
    <property type="match status" value="1"/>
</dbReference>
<gene>
    <name evidence="3" type="ORF">H0A68_12330</name>
</gene>
<dbReference type="GO" id="GO:0003677">
    <property type="term" value="F:DNA binding"/>
    <property type="evidence" value="ECO:0007669"/>
    <property type="project" value="UniProtKB-KW"/>
</dbReference>
<dbReference type="OrthoDB" id="9805356at2"/>
<dbReference type="PANTHER" id="PTHR46797">
    <property type="entry name" value="HTH-TYPE TRANSCRIPTIONAL REGULATOR"/>
    <property type="match status" value="1"/>
</dbReference>
<protein>
    <submittedName>
        <fullName evidence="3">Helix-turn-helix transcriptional regulator</fullName>
    </submittedName>
</protein>
<feature type="domain" description="HTH cro/C1-type" evidence="2">
    <location>
        <begin position="18"/>
        <end position="72"/>
    </location>
</feature>
<comment type="caution">
    <text evidence="3">The sequence shown here is derived from an EMBL/GenBank/DDBJ whole genome shotgun (WGS) entry which is preliminary data.</text>
</comment>
<dbReference type="CDD" id="cd00093">
    <property type="entry name" value="HTH_XRE"/>
    <property type="match status" value="1"/>
</dbReference>
<sequence length="207" mass="22840">MVNQTTVQEQESALAARLKALRLERGWTQGQTSRASGVASSTLSKIENGLMSPTYDVLLRLAHGLGVDVAELFSPAQAHMGAGRRSIERKGHGEVHETPLYRHVLLCSQLSHKQMMPFVTRIKAHGVQPEEGWSQHDGEEFVYVLSGAIALHTEYYQPAILQAGDCFYIDSRMRHRVINHGPDDAEVLWVSTQPHMSDAGHAPAPSP</sequence>
<keyword evidence="1" id="KW-0238">DNA-binding</keyword>
<dbReference type="Gene3D" id="1.10.260.40">
    <property type="entry name" value="lambda repressor-like DNA-binding domains"/>
    <property type="match status" value="1"/>
</dbReference>
<dbReference type="Pfam" id="PF13560">
    <property type="entry name" value="HTH_31"/>
    <property type="match status" value="1"/>
</dbReference>
<dbReference type="GO" id="GO:0005829">
    <property type="term" value="C:cytosol"/>
    <property type="evidence" value="ECO:0007669"/>
    <property type="project" value="TreeGrafter"/>
</dbReference>
<dbReference type="InterPro" id="IPR014710">
    <property type="entry name" value="RmlC-like_jellyroll"/>
</dbReference>